<dbReference type="SUPFAM" id="SSF81338">
    <property type="entry name" value="Aquaporin-like"/>
    <property type="match status" value="1"/>
</dbReference>
<feature type="transmembrane region" description="Helical" evidence="6">
    <location>
        <begin position="6"/>
        <end position="25"/>
    </location>
</feature>
<dbReference type="InterPro" id="IPR000425">
    <property type="entry name" value="MIP"/>
</dbReference>
<evidence type="ECO:0000256" key="1">
    <source>
        <dbReference type="ARBA" id="ARBA00004141"/>
    </source>
</evidence>
<name>A0A183T387_SCHSO</name>
<dbReference type="GO" id="GO:0005886">
    <property type="term" value="C:plasma membrane"/>
    <property type="evidence" value="ECO:0007669"/>
    <property type="project" value="TreeGrafter"/>
</dbReference>
<evidence type="ECO:0000256" key="5">
    <source>
        <dbReference type="RuleBase" id="RU000477"/>
    </source>
</evidence>
<feature type="transmembrane region" description="Helical" evidence="6">
    <location>
        <begin position="159"/>
        <end position="179"/>
    </location>
</feature>
<dbReference type="Gene3D" id="1.20.1080.10">
    <property type="entry name" value="Glycerol uptake facilitator protein"/>
    <property type="match status" value="1"/>
</dbReference>
<comment type="similarity">
    <text evidence="5">Belongs to the MIP/aquaporin (TC 1.A.8) family.</text>
</comment>
<keyword evidence="4 6" id="KW-0472">Membrane</keyword>
<feature type="transmembrane region" description="Helical" evidence="6">
    <location>
        <begin position="200"/>
        <end position="220"/>
    </location>
</feature>
<dbReference type="PANTHER" id="PTHR19139:SF290">
    <property type="entry name" value="AQUAPORIN"/>
    <property type="match status" value="1"/>
</dbReference>
<reference evidence="7" key="1">
    <citation type="submission" date="2016-06" db="UniProtKB">
        <authorList>
            <consortium name="WormBaseParasite"/>
        </authorList>
    </citation>
    <scope>IDENTIFICATION</scope>
</reference>
<evidence type="ECO:0000256" key="3">
    <source>
        <dbReference type="ARBA" id="ARBA00022989"/>
    </source>
</evidence>
<dbReference type="InterPro" id="IPR023271">
    <property type="entry name" value="Aquaporin-like"/>
</dbReference>
<sequence>LGMMTHIFFAELFGACMTTFPCLLMNKANKYKPVCEAMSIGAAVYAAVWMVYPISGAHLNPCISLASLLTRRIRLIHLPIYWTAQFLGTLMAISSAYGITNLKSGDPEFGMSLPTHPLTDLQIIGNEAMITSLLLFVVLSGEDEMRTDIWTSGSGVNVAITYMLIHFVTIVTSNQVTAGNMNPFRSLSAAIVNRNFTRQYCYIIGPLIGSIFGTFFYEIFLSGASCWARTKAWLTSPDFDREKNYAEETA</sequence>
<dbReference type="GO" id="GO:0015250">
    <property type="term" value="F:water channel activity"/>
    <property type="evidence" value="ECO:0007669"/>
    <property type="project" value="TreeGrafter"/>
</dbReference>
<keyword evidence="3 6" id="KW-1133">Transmembrane helix</keyword>
<proteinExistence type="inferred from homology"/>
<evidence type="ECO:0000256" key="4">
    <source>
        <dbReference type="ARBA" id="ARBA00023136"/>
    </source>
</evidence>
<feature type="transmembrane region" description="Helical" evidence="6">
    <location>
        <begin position="79"/>
        <end position="100"/>
    </location>
</feature>
<keyword evidence="2 5" id="KW-0812">Transmembrane</keyword>
<evidence type="ECO:0000256" key="6">
    <source>
        <dbReference type="SAM" id="Phobius"/>
    </source>
</evidence>
<dbReference type="InterPro" id="IPR034294">
    <property type="entry name" value="Aquaporin_transptr"/>
</dbReference>
<organism evidence="7">
    <name type="scientific">Schistocephalus solidus</name>
    <name type="common">Tapeworm</name>
    <dbReference type="NCBI Taxonomy" id="70667"/>
    <lineage>
        <taxon>Eukaryota</taxon>
        <taxon>Metazoa</taxon>
        <taxon>Spiralia</taxon>
        <taxon>Lophotrochozoa</taxon>
        <taxon>Platyhelminthes</taxon>
        <taxon>Cestoda</taxon>
        <taxon>Eucestoda</taxon>
        <taxon>Diphyllobothriidea</taxon>
        <taxon>Diphyllobothriidae</taxon>
        <taxon>Schistocephalus</taxon>
    </lineage>
</organism>
<keyword evidence="5" id="KW-0813">Transport</keyword>
<comment type="subcellular location">
    <subcellularLocation>
        <location evidence="1">Membrane</location>
        <topology evidence="1">Multi-pass membrane protein</topology>
    </subcellularLocation>
</comment>
<dbReference type="PRINTS" id="PR00783">
    <property type="entry name" value="MINTRINSICP"/>
</dbReference>
<dbReference type="Pfam" id="PF00230">
    <property type="entry name" value="MIP"/>
    <property type="match status" value="1"/>
</dbReference>
<accession>A0A183T387</accession>
<dbReference type="WBParaSite" id="SSLN_0001135801-mRNA-1">
    <property type="protein sequence ID" value="SSLN_0001135801-mRNA-1"/>
    <property type="gene ID" value="SSLN_0001135801"/>
</dbReference>
<protein>
    <submittedName>
        <fullName evidence="7">Aquaporin-like protein</fullName>
    </submittedName>
</protein>
<dbReference type="AlphaFoldDB" id="A0A183T387"/>
<evidence type="ECO:0000256" key="2">
    <source>
        <dbReference type="ARBA" id="ARBA00022692"/>
    </source>
</evidence>
<evidence type="ECO:0000313" key="7">
    <source>
        <dbReference type="WBParaSite" id="SSLN_0001135801-mRNA-1"/>
    </source>
</evidence>
<feature type="transmembrane region" description="Helical" evidence="6">
    <location>
        <begin position="37"/>
        <end position="59"/>
    </location>
</feature>
<dbReference type="PANTHER" id="PTHR19139">
    <property type="entry name" value="AQUAPORIN TRANSPORTER"/>
    <property type="match status" value="1"/>
</dbReference>